<dbReference type="RefSeq" id="WP_060652153.1">
    <property type="nucleotide sequence ID" value="NZ_AZXY01000005.1"/>
</dbReference>
<dbReference type="Gene3D" id="3.10.450.50">
    <property type="match status" value="1"/>
</dbReference>
<dbReference type="EMBL" id="AZXY01000005">
    <property type="protein sequence ID" value="KSZ58712.1"/>
    <property type="molecule type" value="Genomic_DNA"/>
</dbReference>
<dbReference type="Proteomes" id="UP000053060">
    <property type="component" value="Unassembled WGS sequence"/>
</dbReference>
<reference evidence="3" key="1">
    <citation type="submission" date="2015-01" db="EMBL/GenBank/DDBJ databases">
        <title>Draft genome sequence of Rhodococcus pyridinivorans strain KG-16, a hydrocarbon-degrading bacterium.</title>
        <authorList>
            <person name="Aggarwal R.K."/>
            <person name="Dawar C."/>
        </authorList>
    </citation>
    <scope>NUCLEOTIDE SEQUENCE [LARGE SCALE GENOMIC DNA]</scope>
    <source>
        <strain evidence="3">KG-16</strain>
    </source>
</reference>
<feature type="domain" description="SnoaL-like" evidence="1">
    <location>
        <begin position="3"/>
        <end position="125"/>
    </location>
</feature>
<sequence length="160" mass="18157">MDVQAVAEITRLKYRYARALDTKDWDELAKTLTPDAHAVYGEHLVFDSRDAFIGFLENTLGTRLITEHTCSHPEIDIADDGRTATGVWLLSDTVIIPEDGMLLRGSAYYHDRYSLDDDGCWRISRTGYQRNWETVTCMGDAASVRLTTNRWALLQQPKAS</sequence>
<dbReference type="InterPro" id="IPR032710">
    <property type="entry name" value="NTF2-like_dom_sf"/>
</dbReference>
<evidence type="ECO:0000259" key="1">
    <source>
        <dbReference type="Pfam" id="PF13577"/>
    </source>
</evidence>
<accession>A0A0V9UL48</accession>
<dbReference type="AlphaFoldDB" id="A0A0V9UL48"/>
<organism evidence="2 3">
    <name type="scientific">Rhodococcus pyridinivorans KG-16</name>
    <dbReference type="NCBI Taxonomy" id="1441730"/>
    <lineage>
        <taxon>Bacteria</taxon>
        <taxon>Bacillati</taxon>
        <taxon>Actinomycetota</taxon>
        <taxon>Actinomycetes</taxon>
        <taxon>Mycobacteriales</taxon>
        <taxon>Nocardiaceae</taxon>
        <taxon>Rhodococcus</taxon>
    </lineage>
</organism>
<dbReference type="PATRIC" id="fig|1441730.3.peg.2626"/>
<comment type="caution">
    <text evidence="2">The sequence shown here is derived from an EMBL/GenBank/DDBJ whole genome shotgun (WGS) entry which is preliminary data.</text>
</comment>
<dbReference type="GeneID" id="86864821"/>
<reference evidence="2 3" key="2">
    <citation type="journal article" date="2016" name="Genome Announc.">
        <title>Draft Genome Sequence of a Versatile Hydrocarbon-Degrading Bacterium, Rhodococcus pyridinivorans Strain KG-16, Collected from Oil Fields in India.</title>
        <authorList>
            <person name="Aggarwal R.K."/>
            <person name="Dawar C."/>
            <person name="Phanindranath R."/>
            <person name="Mutnuri L."/>
            <person name="Dayal A.M."/>
        </authorList>
    </citation>
    <scope>NUCLEOTIDE SEQUENCE [LARGE SCALE GENOMIC DNA]</scope>
    <source>
        <strain evidence="2 3">KG-16</strain>
    </source>
</reference>
<dbReference type="Pfam" id="PF13577">
    <property type="entry name" value="SnoaL_4"/>
    <property type="match status" value="1"/>
</dbReference>
<proteinExistence type="predicted"/>
<dbReference type="SUPFAM" id="SSF54427">
    <property type="entry name" value="NTF2-like"/>
    <property type="match status" value="1"/>
</dbReference>
<evidence type="ECO:0000313" key="3">
    <source>
        <dbReference type="Proteomes" id="UP000053060"/>
    </source>
</evidence>
<gene>
    <name evidence="2" type="ORF">Z045_12630</name>
</gene>
<protein>
    <submittedName>
        <fullName evidence="2">BaiE protein</fullName>
    </submittedName>
</protein>
<dbReference type="InterPro" id="IPR037401">
    <property type="entry name" value="SnoaL-like"/>
</dbReference>
<evidence type="ECO:0000313" key="2">
    <source>
        <dbReference type="EMBL" id="KSZ58712.1"/>
    </source>
</evidence>
<name>A0A0V9UL48_9NOCA</name>